<dbReference type="Proteomes" id="UP000005709">
    <property type="component" value="Unassembled WGS sequence"/>
</dbReference>
<evidence type="ECO:0000256" key="7">
    <source>
        <dbReference type="PIRNR" id="PIRNR038996"/>
    </source>
</evidence>
<dbReference type="OrthoDB" id="359268at2"/>
<dbReference type="AlphaFoldDB" id="C8PGX9"/>
<dbReference type="InterPro" id="IPR029039">
    <property type="entry name" value="Flavoprotein-like_sf"/>
</dbReference>
<evidence type="ECO:0000256" key="5">
    <source>
        <dbReference type="ARBA" id="ARBA00022643"/>
    </source>
</evidence>
<dbReference type="PROSITE" id="PS50902">
    <property type="entry name" value="FLAVODOXIN_LIKE"/>
    <property type="match status" value="1"/>
</dbReference>
<sequence>MVGIIFGSSMGNTEDAAKLISEKLGIENELKNVADIAPADLNKYTALIIGSSTWNDGELQDDWAGFDFSALDVSGKTVAIFGMGDSSSYSDAYCNAMRELYDNFKKAGANIVGAVPTDGYEFDESKAVVDGKFVGLALDNDNQSDLTESRIEAWVAQIAPSFK</sequence>
<evidence type="ECO:0000259" key="8">
    <source>
        <dbReference type="PROSITE" id="PS50902"/>
    </source>
</evidence>
<dbReference type="GO" id="GO:0010181">
    <property type="term" value="F:FMN binding"/>
    <property type="evidence" value="ECO:0007669"/>
    <property type="project" value="UniProtKB-UniRule"/>
</dbReference>
<protein>
    <recommendedName>
        <fullName evidence="7">Flavodoxin</fullName>
    </recommendedName>
</protein>
<evidence type="ECO:0000313" key="10">
    <source>
        <dbReference type="Proteomes" id="UP000005709"/>
    </source>
</evidence>
<evidence type="ECO:0000256" key="4">
    <source>
        <dbReference type="ARBA" id="ARBA00022630"/>
    </source>
</evidence>
<comment type="caution">
    <text evidence="9">The sequence shown here is derived from an EMBL/GenBank/DDBJ whole genome shotgun (WGS) entry which is preliminary data.</text>
</comment>
<feature type="domain" description="Flavodoxin-like" evidence="8">
    <location>
        <begin position="2"/>
        <end position="159"/>
    </location>
</feature>
<evidence type="ECO:0000256" key="3">
    <source>
        <dbReference type="ARBA" id="ARBA00022448"/>
    </source>
</evidence>
<proteinExistence type="inferred from homology"/>
<comment type="function">
    <text evidence="7">Low-potential electron donor to a number of redox enzymes.</text>
</comment>
<dbReference type="PANTHER" id="PTHR42809">
    <property type="entry name" value="FLAVODOXIN 2"/>
    <property type="match status" value="1"/>
</dbReference>
<keyword evidence="6 7" id="KW-0249">Electron transport</keyword>
<evidence type="ECO:0000313" key="9">
    <source>
        <dbReference type="EMBL" id="EEV17800.1"/>
    </source>
</evidence>
<dbReference type="NCBIfam" id="NF006738">
    <property type="entry name" value="PRK09267.1-4"/>
    <property type="match status" value="1"/>
</dbReference>
<dbReference type="InterPro" id="IPR008254">
    <property type="entry name" value="Flavodoxin/NO_synth"/>
</dbReference>
<dbReference type="InterPro" id="IPR050619">
    <property type="entry name" value="Flavodoxin"/>
</dbReference>
<dbReference type="InterPro" id="IPR001226">
    <property type="entry name" value="Flavodoxin_CS"/>
</dbReference>
<dbReference type="NCBIfam" id="NF006739">
    <property type="entry name" value="PRK09267.1-5"/>
    <property type="match status" value="1"/>
</dbReference>
<gene>
    <name evidence="9" type="ORF">CAMGR0001_2167</name>
</gene>
<dbReference type="eggNOG" id="COG0716">
    <property type="taxonomic scope" value="Bacteria"/>
</dbReference>
<dbReference type="PROSITE" id="PS00201">
    <property type="entry name" value="FLAVODOXIN"/>
    <property type="match status" value="1"/>
</dbReference>
<dbReference type="STRING" id="824.CGRAC_1970"/>
<keyword evidence="10" id="KW-1185">Reference proteome</keyword>
<dbReference type="InterPro" id="IPR010086">
    <property type="entry name" value="Flavodoxin_lc"/>
</dbReference>
<reference evidence="9 10" key="1">
    <citation type="submission" date="2009-07" db="EMBL/GenBank/DDBJ databases">
        <authorList>
            <person name="Madupu R."/>
            <person name="Sebastian Y."/>
            <person name="Durkin A.S."/>
            <person name="Torralba M."/>
            <person name="Methe B."/>
            <person name="Sutton G.G."/>
            <person name="Strausberg R.L."/>
            <person name="Nelson K.E."/>
        </authorList>
    </citation>
    <scope>NUCLEOTIDE SEQUENCE [LARGE SCALE GENOMIC DNA]</scope>
    <source>
        <strain evidence="9 10">RM3268</strain>
    </source>
</reference>
<dbReference type="NCBIfam" id="TIGR01752">
    <property type="entry name" value="flav_long"/>
    <property type="match status" value="1"/>
</dbReference>
<dbReference type="PANTHER" id="PTHR42809:SF1">
    <property type="entry name" value="FLAVODOXIN 1"/>
    <property type="match status" value="1"/>
</dbReference>
<keyword evidence="4 7" id="KW-0285">Flavoprotein</keyword>
<name>C8PGX9_9BACT</name>
<dbReference type="GO" id="GO:0009055">
    <property type="term" value="F:electron transfer activity"/>
    <property type="evidence" value="ECO:0007669"/>
    <property type="project" value="UniProtKB-UniRule"/>
</dbReference>
<dbReference type="Gene3D" id="3.40.50.360">
    <property type="match status" value="1"/>
</dbReference>
<comment type="similarity">
    <text evidence="2 7">Belongs to the flavodoxin family.</text>
</comment>
<dbReference type="PIRSF" id="PIRSF038996">
    <property type="entry name" value="FldA"/>
    <property type="match status" value="1"/>
</dbReference>
<dbReference type="SUPFAM" id="SSF52218">
    <property type="entry name" value="Flavoproteins"/>
    <property type="match status" value="1"/>
</dbReference>
<dbReference type="RefSeq" id="WP_005870803.1">
    <property type="nucleotide sequence ID" value="NZ_ACYG01000022.1"/>
</dbReference>
<keyword evidence="3 7" id="KW-0813">Transport</keyword>
<comment type="cofactor">
    <cofactor evidence="1 7">
        <name>FMN</name>
        <dbReference type="ChEBI" id="CHEBI:58210"/>
    </cofactor>
</comment>
<organism evidence="9 10">
    <name type="scientific">Campylobacter gracilis RM3268</name>
    <dbReference type="NCBI Taxonomy" id="553220"/>
    <lineage>
        <taxon>Bacteria</taxon>
        <taxon>Pseudomonadati</taxon>
        <taxon>Campylobacterota</taxon>
        <taxon>Epsilonproteobacteria</taxon>
        <taxon>Campylobacterales</taxon>
        <taxon>Campylobacteraceae</taxon>
        <taxon>Campylobacter</taxon>
    </lineage>
</organism>
<evidence type="ECO:0000256" key="6">
    <source>
        <dbReference type="ARBA" id="ARBA00022982"/>
    </source>
</evidence>
<keyword evidence="5 7" id="KW-0288">FMN</keyword>
<dbReference type="EMBL" id="ACYG01000022">
    <property type="protein sequence ID" value="EEV17800.1"/>
    <property type="molecule type" value="Genomic_DNA"/>
</dbReference>
<evidence type="ECO:0000256" key="1">
    <source>
        <dbReference type="ARBA" id="ARBA00001917"/>
    </source>
</evidence>
<dbReference type="Pfam" id="PF00258">
    <property type="entry name" value="Flavodoxin_1"/>
    <property type="match status" value="1"/>
</dbReference>
<accession>C8PGX9</accession>
<evidence type="ECO:0000256" key="2">
    <source>
        <dbReference type="ARBA" id="ARBA00005267"/>
    </source>
</evidence>